<dbReference type="Proteomes" id="UP000262917">
    <property type="component" value="Unassembled WGS sequence"/>
</dbReference>
<evidence type="ECO:0000313" key="3">
    <source>
        <dbReference type="Proteomes" id="UP000262917"/>
    </source>
</evidence>
<dbReference type="SUPFAM" id="SSF49464">
    <property type="entry name" value="Carboxypeptidase regulatory domain-like"/>
    <property type="match status" value="1"/>
</dbReference>
<comment type="caution">
    <text evidence="2">The sequence shown here is derived from an EMBL/GenBank/DDBJ whole genome shotgun (WGS) entry which is preliminary data.</text>
</comment>
<feature type="non-terminal residue" evidence="2">
    <location>
        <position position="370"/>
    </location>
</feature>
<dbReference type="SUPFAM" id="SSF56935">
    <property type="entry name" value="Porins"/>
    <property type="match status" value="1"/>
</dbReference>
<evidence type="ECO:0000259" key="1">
    <source>
        <dbReference type="Pfam" id="PF25183"/>
    </source>
</evidence>
<dbReference type="PANTHER" id="PTHR30069:SF46">
    <property type="entry name" value="OAR PROTEIN"/>
    <property type="match status" value="1"/>
</dbReference>
<keyword evidence="2" id="KW-0675">Receptor</keyword>
<accession>A0A372DSI7</accession>
<dbReference type="InterPro" id="IPR008969">
    <property type="entry name" value="CarboxyPept-like_regulatory"/>
</dbReference>
<evidence type="ECO:0000313" key="2">
    <source>
        <dbReference type="EMBL" id="RFP62561.1"/>
    </source>
</evidence>
<reference evidence="2 3" key="1">
    <citation type="submission" date="2018-08" db="EMBL/GenBank/DDBJ databases">
        <title>Lysobacter weifangensis sp. nov., a new member of the family 'Xanthomonadaceae', isolated from soil in a farmland.</title>
        <authorList>
            <person name="Zhao H."/>
        </authorList>
    </citation>
    <scope>NUCLEOTIDE SEQUENCE [LARGE SCALE GENOMIC DNA]</scope>
    <source>
        <strain evidence="2 3">WF-2</strain>
    </source>
</reference>
<feature type="domain" description="TonB-dependent transporter Oar-like beta-barrel" evidence="1">
    <location>
        <begin position="230"/>
        <end position="296"/>
    </location>
</feature>
<protein>
    <submittedName>
        <fullName evidence="2">TonB-dependent receptor</fullName>
    </submittedName>
</protein>
<keyword evidence="3" id="KW-1185">Reference proteome</keyword>
<organism evidence="2 3">
    <name type="scientific">Cognatiluteimonas weifangensis</name>
    <dbReference type="NCBI Taxonomy" id="2303539"/>
    <lineage>
        <taxon>Bacteria</taxon>
        <taxon>Pseudomonadati</taxon>
        <taxon>Pseudomonadota</taxon>
        <taxon>Gammaproteobacteria</taxon>
        <taxon>Lysobacterales</taxon>
        <taxon>Lysobacteraceae</taxon>
        <taxon>Cognatiluteimonas</taxon>
    </lineage>
</organism>
<dbReference type="GO" id="GO:0044718">
    <property type="term" value="P:siderophore transmembrane transport"/>
    <property type="evidence" value="ECO:0007669"/>
    <property type="project" value="TreeGrafter"/>
</dbReference>
<proteinExistence type="predicted"/>
<dbReference type="GO" id="GO:0009279">
    <property type="term" value="C:cell outer membrane"/>
    <property type="evidence" value="ECO:0007669"/>
    <property type="project" value="TreeGrafter"/>
</dbReference>
<gene>
    <name evidence="2" type="ORF">D0Y53_00625</name>
</gene>
<sequence>MALAAAPAFAQSTSAGVGGTVVAADGQPVAGAEVVITHVESGTVSRAVTDANGNYSARGLRVGGPYTITVNKEGAGSSTHSDVYLSLNQVADVDATLNADVTNLGGVAVYADATADLFSSQNKGVGTSVDGRQLALAPQGNRSLDDIARLDPRIQVTDQASGAISVAGINNRYNTISVDGLSQGDPFGLNANGMPYVGSPISVDTIAAYDIKISDYDVTTDTVGATVNAVTKSGTNEFHGSVYYALKDASSMVGERNGEEYGLFDKDETKGITLGGPILKDKLFFFASYEEQAIKNFGGESASDGLANGDVTQDDIDQAISIANDVGMQPGVYGATGINLENKRYLAKLDWNINDFHRASLTYQQTEEFR</sequence>
<name>A0A372DSI7_9GAMM</name>
<dbReference type="PANTHER" id="PTHR30069">
    <property type="entry name" value="TONB-DEPENDENT OUTER MEMBRANE RECEPTOR"/>
    <property type="match status" value="1"/>
</dbReference>
<dbReference type="Gene3D" id="2.60.40.1120">
    <property type="entry name" value="Carboxypeptidase-like, regulatory domain"/>
    <property type="match status" value="1"/>
</dbReference>
<dbReference type="Pfam" id="PF13620">
    <property type="entry name" value="CarboxypepD_reg"/>
    <property type="match status" value="1"/>
</dbReference>
<dbReference type="InterPro" id="IPR039426">
    <property type="entry name" value="TonB-dep_rcpt-like"/>
</dbReference>
<dbReference type="Pfam" id="PF25183">
    <property type="entry name" value="OMP_b-brl_4"/>
    <property type="match status" value="1"/>
</dbReference>
<dbReference type="GO" id="GO:0015344">
    <property type="term" value="F:siderophore uptake transmembrane transporter activity"/>
    <property type="evidence" value="ECO:0007669"/>
    <property type="project" value="TreeGrafter"/>
</dbReference>
<dbReference type="EMBL" id="QVPD01000001">
    <property type="protein sequence ID" value="RFP62561.1"/>
    <property type="molecule type" value="Genomic_DNA"/>
</dbReference>
<dbReference type="InterPro" id="IPR057601">
    <property type="entry name" value="Oar-like_b-barrel"/>
</dbReference>
<dbReference type="AlphaFoldDB" id="A0A372DSI7"/>